<reference evidence="7 8" key="1">
    <citation type="submission" date="2017-12" db="EMBL/GenBank/DDBJ databases">
        <title>Sequencing the genomes of 1000 Actinobacteria strains.</title>
        <authorList>
            <person name="Klenk H.-P."/>
        </authorList>
    </citation>
    <scope>NUCLEOTIDE SEQUENCE [LARGE SCALE GENOMIC DNA]</scope>
    <source>
        <strain evidence="7 8">DSM 12806</strain>
    </source>
</reference>
<evidence type="ECO:0000256" key="3">
    <source>
        <dbReference type="ARBA" id="ARBA00022989"/>
    </source>
</evidence>
<evidence type="ECO:0000256" key="2">
    <source>
        <dbReference type="ARBA" id="ARBA00022692"/>
    </source>
</evidence>
<dbReference type="GO" id="GO:0046872">
    <property type="term" value="F:metal ion binding"/>
    <property type="evidence" value="ECO:0007669"/>
    <property type="project" value="UniProtKB-KW"/>
</dbReference>
<dbReference type="AlphaFoldDB" id="A0A2N3YKQ1"/>
<dbReference type="OrthoDB" id="9813689at2"/>
<feature type="binding site" evidence="5">
    <location>
        <position position="211"/>
    </location>
    <ligand>
        <name>Zn(2+)</name>
        <dbReference type="ChEBI" id="CHEBI:29105"/>
    </ligand>
</feature>
<evidence type="ECO:0000256" key="5">
    <source>
        <dbReference type="PIRSR" id="PIRSR604254-1"/>
    </source>
</evidence>
<evidence type="ECO:0000313" key="7">
    <source>
        <dbReference type="EMBL" id="PKW27422.1"/>
    </source>
</evidence>
<feature type="binding site" evidence="5">
    <location>
        <position position="83"/>
    </location>
    <ligand>
        <name>Zn(2+)</name>
        <dbReference type="ChEBI" id="CHEBI:29105"/>
    </ligand>
</feature>
<feature type="transmembrane region" description="Helical" evidence="6">
    <location>
        <begin position="126"/>
        <end position="144"/>
    </location>
</feature>
<sequence>MDSTDGTTAPDPGPRGVVESKVEAAIQQVKPHLRGWLHAGMAPVALVLGIVLVTLATTTEGKVSAAVFAGTAVLLFGTSAVYHRGTWSPRVGGVLRRLDHSNIFLIIAGTYTPFALLLPPDQARTMLVIVWTGAVAGVLFRVFWTNAPRWLYVPAYLMLGWVAVFYFGPLLQHVGGAVMTWVVIGGALYSIGAVVYGTKRPDISPRWFGFHEVFHALTVLAFMAHFVAASMALSAAPA</sequence>
<evidence type="ECO:0000256" key="1">
    <source>
        <dbReference type="ARBA" id="ARBA00004141"/>
    </source>
</evidence>
<feature type="transmembrane region" description="Helical" evidence="6">
    <location>
        <begin position="103"/>
        <end position="120"/>
    </location>
</feature>
<gene>
    <name evidence="7" type="ORF">ATL31_2263</name>
</gene>
<feature type="transmembrane region" description="Helical" evidence="6">
    <location>
        <begin position="63"/>
        <end position="82"/>
    </location>
</feature>
<feature type="transmembrane region" description="Helical" evidence="6">
    <location>
        <begin position="217"/>
        <end position="236"/>
    </location>
</feature>
<accession>A0A2N3YKQ1</accession>
<dbReference type="RefSeq" id="WP_101395847.1">
    <property type="nucleotide sequence ID" value="NZ_PJNE01000001.1"/>
</dbReference>
<comment type="subcellular location">
    <subcellularLocation>
        <location evidence="1">Membrane</location>
        <topology evidence="1">Multi-pass membrane protein</topology>
    </subcellularLocation>
</comment>
<dbReference type="Pfam" id="PF03006">
    <property type="entry name" value="HlyIII"/>
    <property type="match status" value="1"/>
</dbReference>
<organism evidence="7 8">
    <name type="scientific">Phycicoccus duodecadis</name>
    <dbReference type="NCBI Taxonomy" id="173053"/>
    <lineage>
        <taxon>Bacteria</taxon>
        <taxon>Bacillati</taxon>
        <taxon>Actinomycetota</taxon>
        <taxon>Actinomycetes</taxon>
        <taxon>Micrococcales</taxon>
        <taxon>Intrasporangiaceae</taxon>
        <taxon>Phycicoccus</taxon>
    </lineage>
</organism>
<dbReference type="PANTHER" id="PTHR20855">
    <property type="entry name" value="ADIPOR/PROGESTIN RECEPTOR-RELATED"/>
    <property type="match status" value="1"/>
</dbReference>
<evidence type="ECO:0000313" key="8">
    <source>
        <dbReference type="Proteomes" id="UP000233781"/>
    </source>
</evidence>
<protein>
    <submittedName>
        <fullName evidence="7">Hemolysin III</fullName>
    </submittedName>
</protein>
<feature type="binding site" evidence="5">
    <location>
        <position position="215"/>
    </location>
    <ligand>
        <name>Zn(2+)</name>
        <dbReference type="ChEBI" id="CHEBI:29105"/>
    </ligand>
</feature>
<proteinExistence type="predicted"/>
<keyword evidence="2 6" id="KW-0812">Transmembrane</keyword>
<feature type="transmembrane region" description="Helical" evidence="6">
    <location>
        <begin position="174"/>
        <end position="196"/>
    </location>
</feature>
<dbReference type="Proteomes" id="UP000233781">
    <property type="component" value="Unassembled WGS sequence"/>
</dbReference>
<keyword evidence="4 6" id="KW-0472">Membrane</keyword>
<dbReference type="EMBL" id="PJNE01000001">
    <property type="protein sequence ID" value="PKW27422.1"/>
    <property type="molecule type" value="Genomic_DNA"/>
</dbReference>
<comment type="caution">
    <text evidence="7">The sequence shown here is derived from an EMBL/GenBank/DDBJ whole genome shotgun (WGS) entry which is preliminary data.</text>
</comment>
<keyword evidence="5" id="KW-0479">Metal-binding</keyword>
<dbReference type="PANTHER" id="PTHR20855:SF3">
    <property type="entry name" value="LD03007P"/>
    <property type="match status" value="1"/>
</dbReference>
<feature type="transmembrane region" description="Helical" evidence="6">
    <location>
        <begin position="36"/>
        <end position="57"/>
    </location>
</feature>
<dbReference type="InterPro" id="IPR004254">
    <property type="entry name" value="AdipoR/HlyIII-related"/>
</dbReference>
<feature type="transmembrane region" description="Helical" evidence="6">
    <location>
        <begin position="151"/>
        <end position="168"/>
    </location>
</feature>
<evidence type="ECO:0000256" key="4">
    <source>
        <dbReference type="ARBA" id="ARBA00023136"/>
    </source>
</evidence>
<keyword evidence="3 6" id="KW-1133">Transmembrane helix</keyword>
<name>A0A2N3YKQ1_9MICO</name>
<evidence type="ECO:0000256" key="6">
    <source>
        <dbReference type="SAM" id="Phobius"/>
    </source>
</evidence>
<keyword evidence="5" id="KW-0862">Zinc</keyword>
<keyword evidence="8" id="KW-1185">Reference proteome</keyword>
<dbReference type="GO" id="GO:0016020">
    <property type="term" value="C:membrane"/>
    <property type="evidence" value="ECO:0007669"/>
    <property type="project" value="UniProtKB-SubCell"/>
</dbReference>